<keyword evidence="2 4" id="KW-0479">Metal-binding</keyword>
<sequence>MSKRSSCGACNTGCSCGSGCGCNGCSCCKRNADFGEVSMATTETVIIGVNGGAEVFEAQVESGGCGQCGSNCTCNPCNCK</sequence>
<comment type="similarity">
    <text evidence="1 4">Belongs to the metallothionein superfamily. Type 15 family.</text>
</comment>
<dbReference type="AlphaFoldDB" id="Q52NY6"/>
<keyword evidence="3 4" id="KW-0480">Metal-thiolate cluster</keyword>
<dbReference type="PROSITE" id="PS51257">
    <property type="entry name" value="PROKAR_LIPOPROTEIN"/>
    <property type="match status" value="1"/>
</dbReference>
<evidence type="ECO:0000256" key="3">
    <source>
        <dbReference type="ARBA" id="ARBA00022851"/>
    </source>
</evidence>
<dbReference type="EMBL" id="AY995151">
    <property type="protein sequence ID" value="AAX94674.1"/>
    <property type="molecule type" value="mRNA"/>
</dbReference>
<dbReference type="Pfam" id="PF01439">
    <property type="entry name" value="Metallothio_2"/>
    <property type="match status" value="1"/>
</dbReference>
<evidence type="ECO:0000313" key="5">
    <source>
        <dbReference type="EMBL" id="AAX94674.1"/>
    </source>
</evidence>
<dbReference type="InterPro" id="IPR000347">
    <property type="entry name" value="Metalthion_15p"/>
</dbReference>
<accession>Q52NY6</accession>
<dbReference type="GO" id="GO:0046872">
    <property type="term" value="F:metal ion binding"/>
    <property type="evidence" value="ECO:0007669"/>
    <property type="project" value="UniProtKB-UniRule"/>
</dbReference>
<reference evidence="5" key="1">
    <citation type="submission" date="2005-03" db="EMBL/GenBank/DDBJ databases">
        <title>A new type 2 metallothionein gene in Allium sativum.</title>
        <authorList>
            <person name="Zhang H."/>
            <person name="Xu W."/>
            <person name="Ma M."/>
        </authorList>
    </citation>
    <scope>NUCLEOTIDE SEQUENCE</scope>
</reference>
<evidence type="ECO:0000256" key="2">
    <source>
        <dbReference type="ARBA" id="ARBA00022723"/>
    </source>
</evidence>
<comment type="function">
    <text evidence="4">Metallothioneins have a high content of cysteine residues that bind various heavy metals.</text>
</comment>
<protein>
    <recommendedName>
        <fullName evidence="4">Metallothionein-like protein</fullName>
    </recommendedName>
</protein>
<evidence type="ECO:0000256" key="1">
    <source>
        <dbReference type="ARBA" id="ARBA00005802"/>
    </source>
</evidence>
<evidence type="ECO:0000256" key="4">
    <source>
        <dbReference type="RuleBase" id="RU369052"/>
    </source>
</evidence>
<organism evidence="5">
    <name type="scientific">Allium sativum</name>
    <name type="common">Garlic</name>
    <dbReference type="NCBI Taxonomy" id="4682"/>
    <lineage>
        <taxon>Eukaryota</taxon>
        <taxon>Viridiplantae</taxon>
        <taxon>Streptophyta</taxon>
        <taxon>Embryophyta</taxon>
        <taxon>Tracheophyta</taxon>
        <taxon>Spermatophyta</taxon>
        <taxon>Magnoliopsida</taxon>
        <taxon>Liliopsida</taxon>
        <taxon>Asparagales</taxon>
        <taxon>Amaryllidaceae</taxon>
        <taxon>Allioideae</taxon>
        <taxon>Allieae</taxon>
        <taxon>Allium</taxon>
    </lineage>
</organism>
<proteinExistence type="evidence at transcript level"/>
<name>Q52NY6_ALLSA</name>